<keyword evidence="4" id="KW-1185">Reference proteome</keyword>
<feature type="compositionally biased region" description="Low complexity" evidence="2">
    <location>
        <begin position="329"/>
        <end position="342"/>
    </location>
</feature>
<feature type="region of interest" description="Disordered" evidence="2">
    <location>
        <begin position="1"/>
        <end position="28"/>
    </location>
</feature>
<keyword evidence="1" id="KW-0175">Coiled coil</keyword>
<feature type="compositionally biased region" description="Basic residues" evidence="2">
    <location>
        <begin position="481"/>
        <end position="491"/>
    </location>
</feature>
<feature type="region of interest" description="Disordered" evidence="2">
    <location>
        <begin position="291"/>
        <end position="549"/>
    </location>
</feature>
<feature type="compositionally biased region" description="Basic and acidic residues" evidence="2">
    <location>
        <begin position="384"/>
        <end position="394"/>
    </location>
</feature>
<dbReference type="STRING" id="269621.A0A238FE90"/>
<evidence type="ECO:0000256" key="1">
    <source>
        <dbReference type="SAM" id="Coils"/>
    </source>
</evidence>
<dbReference type="GO" id="GO:0005543">
    <property type="term" value="F:phospholipid binding"/>
    <property type="evidence" value="ECO:0007669"/>
    <property type="project" value="InterPro"/>
</dbReference>
<dbReference type="EMBL" id="FMSP01000008">
    <property type="protein sequence ID" value="SCV72142.1"/>
    <property type="molecule type" value="Genomic_DNA"/>
</dbReference>
<dbReference type="SUPFAM" id="SSF103657">
    <property type="entry name" value="BAR/IMD domain-like"/>
    <property type="match status" value="1"/>
</dbReference>
<organism evidence="3 4">
    <name type="scientific">Microbotryum intermedium</name>
    <dbReference type="NCBI Taxonomy" id="269621"/>
    <lineage>
        <taxon>Eukaryota</taxon>
        <taxon>Fungi</taxon>
        <taxon>Dikarya</taxon>
        <taxon>Basidiomycota</taxon>
        <taxon>Pucciniomycotina</taxon>
        <taxon>Microbotryomycetes</taxon>
        <taxon>Microbotryales</taxon>
        <taxon>Microbotryaceae</taxon>
        <taxon>Microbotryum</taxon>
    </lineage>
</organism>
<evidence type="ECO:0000313" key="3">
    <source>
        <dbReference type="EMBL" id="SCV72142.1"/>
    </source>
</evidence>
<dbReference type="Proteomes" id="UP000198372">
    <property type="component" value="Unassembled WGS sequence"/>
</dbReference>
<dbReference type="OrthoDB" id="5594612at2759"/>
<feature type="compositionally biased region" description="Basic and acidic residues" evidence="2">
    <location>
        <begin position="358"/>
        <end position="369"/>
    </location>
</feature>
<dbReference type="InterPro" id="IPR027267">
    <property type="entry name" value="AH/BAR_dom_sf"/>
</dbReference>
<gene>
    <name evidence="3" type="ORF">BQ2448_4836</name>
</gene>
<feature type="compositionally biased region" description="Polar residues" evidence="2">
    <location>
        <begin position="7"/>
        <end position="18"/>
    </location>
</feature>
<dbReference type="PANTHER" id="PTHR38407:SF1">
    <property type="entry name" value="PROTEIN IVY1"/>
    <property type="match status" value="1"/>
</dbReference>
<sequence>MAPSIRSFRSSTKQLTHQSNRRGDASPTLTATTSASFLDLGDEGPAVVINRADLRASVVAYETLLAAAKAYRNAMMALSAASTGFAHALEECARVKGAGTSGEQLLAASGMQYLVASSGQILSDTLYRSFEIPLLHAYDTYVATVSARHSEYEALLAEKTAAIRQTEMENMKQGRKKNRDLAQFRKALERLQEQVMQVEVCKRSYYSEVLDHETETWYSISGKIALVLRSTVDLSDRLATKGTSDPVLEAMMNEHPDPFNVYKAHDEPPRDIFTVLPPLGMNLGLGGSKRSSISIDDDDQTRTEVHVPRPGSSRATLREDTTTPKAGSRKASSSTSVSVADALGIDDTPTKAFPRGGGSREDDLGRHSEGQQPKNSTPRRAAFRRIETHSRDSSDGASTKSSPLRPVPKSRDNTDDDDHDEEEDQDSSPRDGSPPIGTSTDVSSTNRHQRTSSQRSSSTTGGLNKTTTNKGLNRTPLTSPRKSKHASHQGRRQNELSCVTEADVPPDPMSGDWGAPVYGKSLSPVMNGTGGGYDSGEEETVWGGQRSGP</sequence>
<dbReference type="GO" id="GO:0042144">
    <property type="term" value="P:vacuole fusion, non-autophagic"/>
    <property type="evidence" value="ECO:0007669"/>
    <property type="project" value="InterPro"/>
</dbReference>
<evidence type="ECO:0000256" key="2">
    <source>
        <dbReference type="SAM" id="MobiDB-lite"/>
    </source>
</evidence>
<feature type="compositionally biased region" description="Acidic residues" evidence="2">
    <location>
        <begin position="414"/>
        <end position="426"/>
    </location>
</feature>
<dbReference type="PANTHER" id="PTHR38407">
    <property type="entry name" value="PROTEIN IVY1"/>
    <property type="match status" value="1"/>
</dbReference>
<feature type="compositionally biased region" description="Low complexity" evidence="2">
    <location>
        <begin position="443"/>
        <end position="473"/>
    </location>
</feature>
<dbReference type="AlphaFoldDB" id="A0A238FE90"/>
<proteinExistence type="predicted"/>
<feature type="coiled-coil region" evidence="1">
    <location>
        <begin position="174"/>
        <end position="201"/>
    </location>
</feature>
<reference evidence="4" key="1">
    <citation type="submission" date="2016-09" db="EMBL/GenBank/DDBJ databases">
        <authorList>
            <person name="Jeantristanb JTB J.-T."/>
            <person name="Ricardo R."/>
        </authorList>
    </citation>
    <scope>NUCLEOTIDE SEQUENCE [LARGE SCALE GENOMIC DNA]</scope>
</reference>
<protein>
    <submittedName>
        <fullName evidence="3">BQ2448_4836 protein</fullName>
    </submittedName>
</protein>
<dbReference type="Gene3D" id="1.20.1270.60">
    <property type="entry name" value="Arfaptin homology (AH) domain/BAR domain"/>
    <property type="match status" value="1"/>
</dbReference>
<dbReference type="GO" id="GO:0000329">
    <property type="term" value="C:fungal-type vacuole membrane"/>
    <property type="evidence" value="ECO:0007669"/>
    <property type="project" value="InterPro"/>
</dbReference>
<name>A0A238FE90_9BASI</name>
<dbReference type="InterPro" id="IPR037470">
    <property type="entry name" value="IVY1"/>
</dbReference>
<evidence type="ECO:0000313" key="4">
    <source>
        <dbReference type="Proteomes" id="UP000198372"/>
    </source>
</evidence>
<accession>A0A238FE90</accession>